<dbReference type="InterPro" id="IPR050734">
    <property type="entry name" value="PIH1/Kintoun_subfamily"/>
</dbReference>
<gene>
    <name evidence="7" type="ORF">KQX54_006580</name>
</gene>
<dbReference type="GO" id="GO:0070286">
    <property type="term" value="P:axonemal dynein complex assembly"/>
    <property type="evidence" value="ECO:0007669"/>
    <property type="project" value="UniProtKB-UniRule"/>
</dbReference>
<feature type="region of interest" description="Disordered" evidence="4">
    <location>
        <begin position="656"/>
        <end position="677"/>
    </location>
</feature>
<evidence type="ECO:0000256" key="2">
    <source>
        <dbReference type="ARBA" id="ARBA00024190"/>
    </source>
</evidence>
<dbReference type="AlphaFoldDB" id="A0AAV7J351"/>
<feature type="compositionally biased region" description="Basic residues" evidence="4">
    <location>
        <begin position="747"/>
        <end position="763"/>
    </location>
</feature>
<feature type="compositionally biased region" description="Polar residues" evidence="4">
    <location>
        <begin position="817"/>
        <end position="827"/>
    </location>
</feature>
<comment type="subcellular location">
    <subcellularLocation>
        <location evidence="3">Cytoplasm</location>
    </subcellularLocation>
    <subcellularLocation>
        <location evidence="2">Dynein axonemal particle</location>
    </subcellularLocation>
</comment>
<feature type="domain" description="PIH1D1/2/3 CS-like" evidence="6">
    <location>
        <begin position="270"/>
        <end position="371"/>
    </location>
</feature>
<sequence>MDACDIQQDNWNELEVTREEFDKLNECLKKDEFRKLFIEYAEEVSNPENRKLYQEEIKKLERERGVDVTFVNPEPGYVIKTSLNGDKKCFINISKNDCVGKPTSQPSYNADSGHRGLEWSIPHTLAPPRDDLDKKNSRCTVFDVVFNPDTLYLASKNPRFKDIVNNTALDSIEKNFKVKLDRKNLKFPKINFKGTSQSSVIRKECEKSSESTEESQEYEPEIYQKLITSYDEAREKYNKKVLAPEKQSRPIPATKYFNNNKISSPEDVQYATPKFVIKHQTDLDLQDFRNAKNSKMYATVPKKLVIIIDLPLLRSAGDATLDVQERLLSLISEKPAKYRLELPLPYHVDPNHGNAKFDTSKKKLTVTLPVIREVVKLSEVTRYDSGVESDHSPAISESSSIDTDDSKINFDDLQPIVDNLEASNGLISEITSVDCDKINLNATDHHKIKTTTDIESIINTNITYSLPHLNCNFYDDTIALVIDVKNVDANSIRYKFLNNNTAISIVLVSIGAGFFPVNYALFLKLDQGSSFDADTINVEPWDNNVIVSVVMKNAEKMTHYFVGLNQEFMEARDVPHRISFTKKYEAFLKTKDEELQAANKVGAQVDRPQDSEQVTDGRDNDDAGNHHHIDSDDECSETGVNDKKKRECLKKCRSISESSGDELPDSSNINKGTKSRGILKYGRGNFSRSVSESSIDDTTGLVSSIDFNYDSVQEHYSESDCCSLKKTVRFNDVVSRQLFRSNSSILGRRKKNQRKLRKKKQAHERRMSESENSETEDRDKYKVNATNENNKGEKAVDNNVKSILNRDKLSNHKLSDQENNYNYNKSDNGLKSQVNDIDIKNLDLTEFKNDLIFDLDI</sequence>
<dbReference type="Proteomes" id="UP000826195">
    <property type="component" value="Unassembled WGS sequence"/>
</dbReference>
<dbReference type="InterPro" id="IPR041442">
    <property type="entry name" value="PIH1D1/2/3_CS-like"/>
</dbReference>
<dbReference type="PANTHER" id="PTHR22997:SF3">
    <property type="entry name" value="PROTEIN KINTOUN"/>
    <property type="match status" value="1"/>
</dbReference>
<comment type="caution">
    <text evidence="7">The sequence shown here is derived from an EMBL/GenBank/DDBJ whole genome shotgun (WGS) entry which is preliminary data.</text>
</comment>
<dbReference type="Pfam" id="PF18201">
    <property type="entry name" value="PIH1_CS"/>
    <property type="match status" value="1"/>
</dbReference>
<proteinExistence type="inferred from homology"/>
<evidence type="ECO:0000259" key="6">
    <source>
        <dbReference type="Pfam" id="PF18201"/>
    </source>
</evidence>
<reference evidence="7 8" key="1">
    <citation type="journal article" date="2021" name="J. Hered.">
        <title>A chromosome-level genome assembly of the parasitoid wasp, Cotesia glomerata (Hymenoptera: Braconidae).</title>
        <authorList>
            <person name="Pinto B.J."/>
            <person name="Weis J.J."/>
            <person name="Gamble T."/>
            <person name="Ode P.J."/>
            <person name="Paul R."/>
            <person name="Zaspel J.M."/>
        </authorList>
    </citation>
    <scope>NUCLEOTIDE SEQUENCE [LARGE SCALE GENOMIC DNA]</scope>
    <source>
        <strain evidence="7">CgM1</strain>
    </source>
</reference>
<dbReference type="GO" id="GO:0120293">
    <property type="term" value="C:dynein axonemal particle"/>
    <property type="evidence" value="ECO:0007669"/>
    <property type="project" value="UniProtKB-SubCell"/>
</dbReference>
<feature type="compositionally biased region" description="Basic and acidic residues" evidence="4">
    <location>
        <begin position="804"/>
        <end position="816"/>
    </location>
</feature>
<comment type="similarity">
    <text evidence="3">Belongs to the PIH1 family. Kintoun subfamily.</text>
</comment>
<evidence type="ECO:0000313" key="8">
    <source>
        <dbReference type="Proteomes" id="UP000826195"/>
    </source>
</evidence>
<keyword evidence="1 3" id="KW-0963">Cytoplasm</keyword>
<dbReference type="HAMAP" id="MF_03069">
    <property type="entry name" value="Kintoun"/>
    <property type="match status" value="1"/>
</dbReference>
<comment type="function">
    <text evidence="3">Required for cytoplasmic pre-assembly of axonemal dyneins, thereby playing a central role in motility in cilia and flagella. Involved in pre-assembly of dynein arm complexes in the cytoplasm before intraflagellar transport loads them for the ciliary compartment.</text>
</comment>
<organism evidence="7 8">
    <name type="scientific">Cotesia glomerata</name>
    <name type="common">Lepidopteran parasitic wasp</name>
    <name type="synonym">Apanteles glomeratus</name>
    <dbReference type="NCBI Taxonomy" id="32391"/>
    <lineage>
        <taxon>Eukaryota</taxon>
        <taxon>Metazoa</taxon>
        <taxon>Ecdysozoa</taxon>
        <taxon>Arthropoda</taxon>
        <taxon>Hexapoda</taxon>
        <taxon>Insecta</taxon>
        <taxon>Pterygota</taxon>
        <taxon>Neoptera</taxon>
        <taxon>Endopterygota</taxon>
        <taxon>Hymenoptera</taxon>
        <taxon>Apocrita</taxon>
        <taxon>Ichneumonoidea</taxon>
        <taxon>Braconidae</taxon>
        <taxon>Microgastrinae</taxon>
        <taxon>Cotesia</taxon>
    </lineage>
</organism>
<keyword evidence="8" id="KW-1185">Reference proteome</keyword>
<dbReference type="EMBL" id="JAHXZJ010000001">
    <property type="protein sequence ID" value="KAH0567090.1"/>
    <property type="molecule type" value="Genomic_DNA"/>
</dbReference>
<protein>
    <recommendedName>
        <fullName evidence="3">Protein kintoun</fullName>
    </recommendedName>
    <alternativeName>
        <fullName evidence="3">Dynein assembly factor 2, axonemal homolog</fullName>
    </alternativeName>
</protein>
<dbReference type="GO" id="GO:0060285">
    <property type="term" value="P:cilium-dependent cell motility"/>
    <property type="evidence" value="ECO:0007669"/>
    <property type="project" value="UniProtKB-UniRule"/>
</dbReference>
<evidence type="ECO:0000256" key="3">
    <source>
        <dbReference type="HAMAP-Rule" id="MF_03069"/>
    </source>
</evidence>
<feature type="compositionally biased region" description="Basic and acidic residues" evidence="4">
    <location>
        <begin position="607"/>
        <end position="630"/>
    </location>
</feature>
<feature type="domain" description="PIH1 N-terminal" evidence="5">
    <location>
        <begin position="44"/>
        <end position="207"/>
    </location>
</feature>
<evidence type="ECO:0000256" key="1">
    <source>
        <dbReference type="ARBA" id="ARBA00022490"/>
    </source>
</evidence>
<feature type="region of interest" description="Disordered" evidence="4">
    <location>
        <begin position="744"/>
        <end position="827"/>
    </location>
</feature>
<feature type="compositionally biased region" description="Basic and acidic residues" evidence="4">
    <location>
        <begin position="764"/>
        <end position="782"/>
    </location>
</feature>
<dbReference type="InterPro" id="IPR034727">
    <property type="entry name" value="Kintoun"/>
</dbReference>
<accession>A0AAV7J351</accession>
<evidence type="ECO:0000313" key="7">
    <source>
        <dbReference type="EMBL" id="KAH0567090.1"/>
    </source>
</evidence>
<feature type="region of interest" description="Disordered" evidence="4">
    <location>
        <begin position="599"/>
        <end position="640"/>
    </location>
</feature>
<dbReference type="Pfam" id="PF08190">
    <property type="entry name" value="PIH1"/>
    <property type="match status" value="1"/>
</dbReference>
<dbReference type="PANTHER" id="PTHR22997">
    <property type="entry name" value="PIH1 DOMAIN-CONTAINING PROTEIN 1"/>
    <property type="match status" value="1"/>
</dbReference>
<dbReference type="InterPro" id="IPR012981">
    <property type="entry name" value="PIH1_N"/>
</dbReference>
<name>A0AAV7J351_COTGL</name>
<evidence type="ECO:0000256" key="4">
    <source>
        <dbReference type="SAM" id="MobiDB-lite"/>
    </source>
</evidence>
<evidence type="ECO:0000259" key="5">
    <source>
        <dbReference type="Pfam" id="PF08190"/>
    </source>
</evidence>